<dbReference type="InterPro" id="IPR025724">
    <property type="entry name" value="GAG-pre-integrase_dom"/>
</dbReference>
<dbReference type="Pfam" id="PF13976">
    <property type="entry name" value="gag_pre-integrs"/>
    <property type="match status" value="1"/>
</dbReference>
<dbReference type="EMBL" id="BKCJ010283943">
    <property type="protein sequence ID" value="GEZ47985.1"/>
    <property type="molecule type" value="Genomic_DNA"/>
</dbReference>
<comment type="caution">
    <text evidence="3">The sequence shown here is derived from an EMBL/GenBank/DDBJ whole genome shotgun (WGS) entry which is preliminary data.</text>
</comment>
<feature type="region of interest" description="Disordered" evidence="1">
    <location>
        <begin position="114"/>
        <end position="144"/>
    </location>
</feature>
<reference evidence="3" key="1">
    <citation type="journal article" date="2019" name="Sci. Rep.">
        <title>Draft genome of Tanacetum cinerariifolium, the natural source of mosquito coil.</title>
        <authorList>
            <person name="Yamashiro T."/>
            <person name="Shiraishi A."/>
            <person name="Satake H."/>
            <person name="Nakayama K."/>
        </authorList>
    </citation>
    <scope>NUCLEOTIDE SEQUENCE</scope>
</reference>
<feature type="domain" description="GAG-pre-integrase" evidence="2">
    <location>
        <begin position="377"/>
        <end position="427"/>
    </location>
</feature>
<organism evidence="3">
    <name type="scientific">Tanacetum cinerariifolium</name>
    <name type="common">Dalmatian daisy</name>
    <name type="synonym">Chrysanthemum cinerariifolium</name>
    <dbReference type="NCBI Taxonomy" id="118510"/>
    <lineage>
        <taxon>Eukaryota</taxon>
        <taxon>Viridiplantae</taxon>
        <taxon>Streptophyta</taxon>
        <taxon>Embryophyta</taxon>
        <taxon>Tracheophyta</taxon>
        <taxon>Spermatophyta</taxon>
        <taxon>Magnoliopsida</taxon>
        <taxon>eudicotyledons</taxon>
        <taxon>Gunneridae</taxon>
        <taxon>Pentapetalae</taxon>
        <taxon>asterids</taxon>
        <taxon>campanulids</taxon>
        <taxon>Asterales</taxon>
        <taxon>Asteraceae</taxon>
        <taxon>Asteroideae</taxon>
        <taxon>Anthemideae</taxon>
        <taxon>Anthemidinae</taxon>
        <taxon>Tanacetum</taxon>
    </lineage>
</organism>
<dbReference type="AlphaFoldDB" id="A0A699IAK2"/>
<proteinExistence type="predicted"/>
<protein>
    <submittedName>
        <fullName evidence="3">Integrase, catalytic region, zinc finger, CCHC-type, peptidase aspartic, catalytic</fullName>
    </submittedName>
</protein>
<gene>
    <name evidence="3" type="ORF">Tci_519958</name>
</gene>
<evidence type="ECO:0000313" key="3">
    <source>
        <dbReference type="EMBL" id="GEZ47985.1"/>
    </source>
</evidence>
<evidence type="ECO:0000259" key="2">
    <source>
        <dbReference type="Pfam" id="PF13976"/>
    </source>
</evidence>
<evidence type="ECO:0000256" key="1">
    <source>
        <dbReference type="SAM" id="MobiDB-lite"/>
    </source>
</evidence>
<accession>A0A699IAK2</accession>
<sequence length="427" mass="48211">MLKVDLEPLAPRLLNNKTVHSDYLRLTQEQAAILRKVVEQGKSQIPLNNSLDHAFDNAVTIHTIAPQMLKVDLEPLAPRLLNNKTVHSDYLRLTQEQAAILRKVVEQGKSQIPLNNSLDHANTKKDKIQRPPCSTQKNKVEAHPMTVKSSLKNKNCVVIPKGTTIMRHSNLNGNSKLICVKCNGCMLFDNHDLCVLNDINERPTSRTFTIVGNACPLTRITTTAEVPLRKLTTLETDTLETMVTLVYLRKPKKSKTNVPVSKPKIIKSISAYNKEPSKSWGSIVSDVPSSYLDECRFSKLFFVKFRNDHMAKIMGYGDYQIGNVTISKVYYVEGLGHNLFFIGQLCDLNLEVAFRQHTCFIRNLECVDLLTGSRGNNLYTLSLGDMMAFPSICHLLKASKTKSWLWHRRLSHLNFSAINHLARHGLV</sequence>
<name>A0A699IAK2_TANCI</name>